<name>A0ABP8HN40_9SPHI</name>
<feature type="signal peptide" evidence="1">
    <location>
        <begin position="1"/>
        <end position="23"/>
    </location>
</feature>
<protein>
    <recommendedName>
        <fullName evidence="2">Ig-like domain-containing protein</fullName>
    </recommendedName>
</protein>
<evidence type="ECO:0000313" key="4">
    <source>
        <dbReference type="Proteomes" id="UP001500582"/>
    </source>
</evidence>
<dbReference type="Pfam" id="PF19081">
    <property type="entry name" value="Ig_7"/>
    <property type="match status" value="1"/>
</dbReference>
<dbReference type="EMBL" id="BAABFT010000031">
    <property type="protein sequence ID" value="GAA4341507.1"/>
    <property type="molecule type" value="Genomic_DNA"/>
</dbReference>
<feature type="domain" description="Ig-like" evidence="2">
    <location>
        <begin position="330"/>
        <end position="407"/>
    </location>
</feature>
<accession>A0ABP8HN40</accession>
<keyword evidence="4" id="KW-1185">Reference proteome</keyword>
<evidence type="ECO:0000313" key="3">
    <source>
        <dbReference type="EMBL" id="GAA4341507.1"/>
    </source>
</evidence>
<dbReference type="InterPro" id="IPR026341">
    <property type="entry name" value="T9SS_type_B"/>
</dbReference>
<feature type="chain" id="PRO_5045943828" description="Ig-like domain-containing protein" evidence="1">
    <location>
        <begin position="24"/>
        <end position="652"/>
    </location>
</feature>
<reference evidence="4" key="1">
    <citation type="journal article" date="2019" name="Int. J. Syst. Evol. Microbiol.">
        <title>The Global Catalogue of Microorganisms (GCM) 10K type strain sequencing project: providing services to taxonomists for standard genome sequencing and annotation.</title>
        <authorList>
            <consortium name="The Broad Institute Genomics Platform"/>
            <consortium name="The Broad Institute Genome Sequencing Center for Infectious Disease"/>
            <person name="Wu L."/>
            <person name="Ma J."/>
        </authorList>
    </citation>
    <scope>NUCLEOTIDE SEQUENCE [LARGE SCALE GENOMIC DNA]</scope>
    <source>
        <strain evidence="4">JCM 17705</strain>
    </source>
</reference>
<evidence type="ECO:0000256" key="1">
    <source>
        <dbReference type="SAM" id="SignalP"/>
    </source>
</evidence>
<dbReference type="NCBIfam" id="TIGR04131">
    <property type="entry name" value="Bac_Flav_CTERM"/>
    <property type="match status" value="1"/>
</dbReference>
<evidence type="ECO:0000259" key="2">
    <source>
        <dbReference type="Pfam" id="PF19081"/>
    </source>
</evidence>
<dbReference type="Proteomes" id="UP001500582">
    <property type="component" value="Unassembled WGS sequence"/>
</dbReference>
<keyword evidence="1" id="KW-0732">Signal</keyword>
<dbReference type="Pfam" id="PF13585">
    <property type="entry name" value="CHU_C"/>
    <property type="match status" value="1"/>
</dbReference>
<organism evidence="3 4">
    <name type="scientific">Mucilaginibacter gynuensis</name>
    <dbReference type="NCBI Taxonomy" id="1302236"/>
    <lineage>
        <taxon>Bacteria</taxon>
        <taxon>Pseudomonadati</taxon>
        <taxon>Bacteroidota</taxon>
        <taxon>Sphingobacteriia</taxon>
        <taxon>Sphingobacteriales</taxon>
        <taxon>Sphingobacteriaceae</taxon>
        <taxon>Mucilaginibacter</taxon>
    </lineage>
</organism>
<dbReference type="InterPro" id="IPR044023">
    <property type="entry name" value="Ig_7"/>
</dbReference>
<proteinExistence type="predicted"/>
<gene>
    <name evidence="3" type="ORF">GCM10023149_53870</name>
</gene>
<sequence length="652" mass="69659">MRVLITKLLLFALFAFCTIDASAQSDCTGSFGDPVVTEDFGYGPQPGGALPDGEVLEISYTSNSCPEDRFNRHGEYSIVNSVDPTCHPGAWHNVTQDHTIPSRPDGRMMIINASYDESTFFVKKIGPLCPNTTYQFQAYVLNLITTAAGNNQPDLLFSIETTDGALLTDGLSTGSIMPTPTPQWLPFSKTFTTGANEVTVILRITNKAPGGAGNDFLLDDITFRACGPNIVTGFDGSDQNITRSVCNTQVPLTVGGVSAGYTERQWQRLENNTWVDIPNANTAIYQTPANLSAGVYQYRVALARTGNIGSPNCRVYSGVNTLTVRPLPVAVVATPAAVCEGSALTLTASGGEQYRWTGPGIANPIFSTDASLTFTDIALDKAGTYYAEAMTAGCIGPKVPVTVQVDPKIRVSAIAANVEICLGESTQLTATGGANYHWSASTRGGGISDANIANPTVTPTETTTYTVVADKGACSSIATVTVRVLNKPVVSLTSYQAIYEGQSVKLDGAVVSGDVTGFSWSTPMDLDDPYSLTPTASPRENIKYTLTLSGPCGTDTASVLVRVFHRVDIPNTFSPNGDGVNDFWSIDALATLPQSVTTVFNRYGQQVYRSVGYSKPWNGTYNGTPLPAGSYYYMIDLNNKMPKRTGWVLIVR</sequence>
<comment type="caution">
    <text evidence="3">The sequence shown here is derived from an EMBL/GenBank/DDBJ whole genome shotgun (WGS) entry which is preliminary data.</text>
</comment>
<dbReference type="Gene3D" id="2.60.120.260">
    <property type="entry name" value="Galactose-binding domain-like"/>
    <property type="match status" value="1"/>
</dbReference>
<dbReference type="RefSeq" id="WP_345214347.1">
    <property type="nucleotide sequence ID" value="NZ_BAABFT010000031.1"/>
</dbReference>